<evidence type="ECO:0000313" key="1">
    <source>
        <dbReference type="EMBL" id="NKC28783.1"/>
    </source>
</evidence>
<keyword evidence="2" id="KW-1185">Reference proteome</keyword>
<dbReference type="Proteomes" id="UP000568486">
    <property type="component" value="Unassembled WGS sequence"/>
</dbReference>
<proteinExistence type="predicted"/>
<dbReference type="EMBL" id="JAAVLR010000002">
    <property type="protein sequence ID" value="NKC28783.1"/>
    <property type="molecule type" value="Genomic_DNA"/>
</dbReference>
<sequence length="53" mass="5825">MRGAVMINGGILADGGRRTEVQLYRDRAVAGSACRLILKGKRLWLANIRVLSK</sequence>
<reference evidence="1 2" key="1">
    <citation type="submission" date="2020-03" db="EMBL/GenBank/DDBJ databases">
        <title>Whole genome sequencing of clinical and environmental type strains of Ochrobactrum.</title>
        <authorList>
            <person name="Dharne M."/>
        </authorList>
    </citation>
    <scope>NUCLEOTIDE SEQUENCE [LARGE SCALE GENOMIC DNA]</scope>
    <source>
        <strain evidence="1 2">DSM 22292</strain>
    </source>
</reference>
<comment type="caution">
    <text evidence="1">The sequence shown here is derived from an EMBL/GenBank/DDBJ whole genome shotgun (WGS) entry which is preliminary data.</text>
</comment>
<gene>
    <name evidence="1" type="ORF">HED52_16710</name>
</gene>
<protein>
    <submittedName>
        <fullName evidence="1">Uncharacterized protein</fullName>
    </submittedName>
</protein>
<evidence type="ECO:0000313" key="2">
    <source>
        <dbReference type="Proteomes" id="UP000568486"/>
    </source>
</evidence>
<accession>A0ABX1DWA5</accession>
<organism evidence="1 2">
    <name type="scientific">Brucella ciceri</name>
    <dbReference type="NCBI Taxonomy" id="391287"/>
    <lineage>
        <taxon>Bacteria</taxon>
        <taxon>Pseudomonadati</taxon>
        <taxon>Pseudomonadota</taxon>
        <taxon>Alphaproteobacteria</taxon>
        <taxon>Hyphomicrobiales</taxon>
        <taxon>Brucellaceae</taxon>
        <taxon>Brucella/Ochrobactrum group</taxon>
        <taxon>Brucella</taxon>
    </lineage>
</organism>
<name>A0ABX1DWA5_9HYPH</name>